<feature type="non-terminal residue" evidence="1">
    <location>
        <position position="158"/>
    </location>
</feature>
<name>A0A2G3E4X8_9FIRM</name>
<accession>A0A2G3E4X8</accession>
<keyword evidence="2" id="KW-1185">Reference proteome</keyword>
<comment type="caution">
    <text evidence="1">The sequence shown here is derived from an EMBL/GenBank/DDBJ whole genome shotgun (WGS) entry which is preliminary data.</text>
</comment>
<proteinExistence type="predicted"/>
<dbReference type="EMBL" id="PDYG01000010">
    <property type="protein sequence ID" value="PHU38347.1"/>
    <property type="molecule type" value="Genomic_DNA"/>
</dbReference>
<reference evidence="1 2" key="1">
    <citation type="submission" date="2017-10" db="EMBL/GenBank/DDBJ databases">
        <title>Resolving the taxonomy of Roseburia spp., Eubacterium rectale and Agathobacter spp. through phylogenomic analysis.</title>
        <authorList>
            <person name="Sheridan P.O."/>
            <person name="Walker A.W."/>
            <person name="Duncan S.H."/>
            <person name="Scott K.P."/>
            <person name="Toole P.W.O."/>
            <person name="Luis P."/>
            <person name="Flint H.J."/>
        </authorList>
    </citation>
    <scope>NUCLEOTIDE SEQUENCE [LARGE SCALE GENOMIC DNA]</scope>
    <source>
        <strain evidence="1 2">JK623</strain>
    </source>
</reference>
<organism evidence="1 2">
    <name type="scientific">Agathobacter ruminis</name>
    <dbReference type="NCBI Taxonomy" id="1712665"/>
    <lineage>
        <taxon>Bacteria</taxon>
        <taxon>Bacillati</taxon>
        <taxon>Bacillota</taxon>
        <taxon>Clostridia</taxon>
        <taxon>Lachnospirales</taxon>
        <taxon>Lachnospiraceae</taxon>
        <taxon>Agathobacter</taxon>
    </lineage>
</organism>
<dbReference type="AlphaFoldDB" id="A0A2G3E4X8"/>
<dbReference type="Proteomes" id="UP000224563">
    <property type="component" value="Unassembled WGS sequence"/>
</dbReference>
<sequence>MFKMVEYICIKYRKLRGDIIMLISLKNLYERFNQFGKYYSYSPIMKSATMAKIYRDYSGKKIDIEQYIKILEKPFWDVEKGKEQLFFDSNTIQPKSTGFRLILLRVVLDAIPNSVYEKMAITKSDVLGITHAITLYYLGKRLIKRRPIKISRTLARIA</sequence>
<reference evidence="1 2" key="2">
    <citation type="submission" date="2017-10" db="EMBL/GenBank/DDBJ databases">
        <authorList>
            <person name="Banno H."/>
            <person name="Chua N.-H."/>
        </authorList>
    </citation>
    <scope>NUCLEOTIDE SEQUENCE [LARGE SCALE GENOMIC DNA]</scope>
    <source>
        <strain evidence="1 2">JK623</strain>
    </source>
</reference>
<gene>
    <name evidence="1" type="ORF">CSX02_03035</name>
</gene>
<evidence type="ECO:0000313" key="1">
    <source>
        <dbReference type="EMBL" id="PHU38347.1"/>
    </source>
</evidence>
<evidence type="ECO:0000313" key="2">
    <source>
        <dbReference type="Proteomes" id="UP000224563"/>
    </source>
</evidence>
<protein>
    <submittedName>
        <fullName evidence="1">Uncharacterized protein</fullName>
    </submittedName>
</protein>